<organism evidence="20 21">
    <name type="scientific">Solanum bulbocastanum</name>
    <name type="common">Wild potato</name>
    <dbReference type="NCBI Taxonomy" id="147425"/>
    <lineage>
        <taxon>Eukaryota</taxon>
        <taxon>Viridiplantae</taxon>
        <taxon>Streptophyta</taxon>
        <taxon>Embryophyta</taxon>
        <taxon>Tracheophyta</taxon>
        <taxon>Spermatophyta</taxon>
        <taxon>Magnoliopsida</taxon>
        <taxon>eudicotyledons</taxon>
        <taxon>Gunneridae</taxon>
        <taxon>Pentapetalae</taxon>
        <taxon>asterids</taxon>
        <taxon>lamiids</taxon>
        <taxon>Solanales</taxon>
        <taxon>Solanaceae</taxon>
        <taxon>Solanoideae</taxon>
        <taxon>Solaneae</taxon>
        <taxon>Solanum</taxon>
    </lineage>
</organism>
<evidence type="ECO:0000256" key="10">
    <source>
        <dbReference type="ARBA" id="ARBA00023128"/>
    </source>
</evidence>
<comment type="subunit">
    <text evidence="15">Homotetramer. Interacts with PCTP.</text>
</comment>
<feature type="domain" description="Thioesterase" evidence="19">
    <location>
        <begin position="285"/>
        <end position="334"/>
    </location>
</feature>
<comment type="caution">
    <text evidence="20">The sequence shown here is derived from an EMBL/GenBank/DDBJ whole genome shotgun (WGS) entry which is preliminary data.</text>
</comment>
<evidence type="ECO:0000256" key="18">
    <source>
        <dbReference type="ARBA" id="ARBA00083956"/>
    </source>
</evidence>
<evidence type="ECO:0000256" key="16">
    <source>
        <dbReference type="ARBA" id="ARBA00067273"/>
    </source>
</evidence>
<dbReference type="Gene3D" id="3.10.129.10">
    <property type="entry name" value="Hotdog Thioesterase"/>
    <property type="match status" value="2"/>
</dbReference>
<dbReference type="GO" id="GO:0047617">
    <property type="term" value="F:fatty acyl-CoA hydrolase activity"/>
    <property type="evidence" value="ECO:0007669"/>
    <property type="project" value="InterPro"/>
</dbReference>
<comment type="catalytic activity">
    <reaction evidence="13">
        <text>a fatty acyl-CoA + H2O = a fatty acid + CoA + H(+)</text>
        <dbReference type="Rhea" id="RHEA:16781"/>
        <dbReference type="ChEBI" id="CHEBI:15377"/>
        <dbReference type="ChEBI" id="CHEBI:15378"/>
        <dbReference type="ChEBI" id="CHEBI:28868"/>
        <dbReference type="ChEBI" id="CHEBI:57287"/>
        <dbReference type="ChEBI" id="CHEBI:77636"/>
    </reaction>
    <physiologicalReaction direction="left-to-right" evidence="13">
        <dbReference type="Rhea" id="RHEA:16782"/>
    </physiologicalReaction>
</comment>
<keyword evidence="21" id="KW-1185">Reference proteome</keyword>
<keyword evidence="9" id="KW-0443">Lipid metabolism</keyword>
<dbReference type="AlphaFoldDB" id="A0AAN8YGA8"/>
<dbReference type="GO" id="GO:0005634">
    <property type="term" value="C:nucleus"/>
    <property type="evidence" value="ECO:0007669"/>
    <property type="project" value="UniProtKB-SubCell"/>
</dbReference>
<evidence type="ECO:0000256" key="6">
    <source>
        <dbReference type="ARBA" id="ARBA00022490"/>
    </source>
</evidence>
<keyword evidence="6" id="KW-0963">Cytoplasm</keyword>
<comment type="subcellular location">
    <subcellularLocation>
        <location evidence="3">Cytoplasm</location>
        <location evidence="3">Cytoskeleton</location>
        <location evidence="3">Spindle</location>
    </subcellularLocation>
    <subcellularLocation>
        <location evidence="4">Cytoplasm</location>
        <location evidence="4">Cytosol</location>
    </subcellularLocation>
    <subcellularLocation>
        <location evidence="2">Mitochondrion</location>
    </subcellularLocation>
    <subcellularLocation>
        <location evidence="1">Nucleus</location>
    </subcellularLocation>
</comment>
<dbReference type="GO" id="GO:0005819">
    <property type="term" value="C:spindle"/>
    <property type="evidence" value="ECO:0007669"/>
    <property type="project" value="UniProtKB-SubCell"/>
</dbReference>
<dbReference type="PANTHER" id="PTHR21660:SF8">
    <property type="entry name" value="OS02G0521700 PROTEIN"/>
    <property type="match status" value="1"/>
</dbReference>
<accession>A0AAN8YGA8</accession>
<dbReference type="SUPFAM" id="SSF54637">
    <property type="entry name" value="Thioesterase/thiol ester dehydrase-isomerase"/>
    <property type="match status" value="2"/>
</dbReference>
<evidence type="ECO:0000256" key="17">
    <source>
        <dbReference type="ARBA" id="ARBA00081533"/>
    </source>
</evidence>
<protein>
    <recommendedName>
        <fullName evidence="16">Acyl-coenzyme A thioesterase 13</fullName>
    </recommendedName>
    <alternativeName>
        <fullName evidence="17">Hotdog-fold thioesterase superfamily member 2</fullName>
    </alternativeName>
    <alternativeName>
        <fullName evidence="18">Thioesterase superfamily member 2</fullName>
    </alternativeName>
</protein>
<evidence type="ECO:0000256" key="5">
    <source>
        <dbReference type="ARBA" id="ARBA00008324"/>
    </source>
</evidence>
<sequence>MESRGNLMEKAKAFLELTQGESDRVSSLAFPPHRLGTECSFYEYYSLRGIRVDRIEPGQDREGKLASGAIANLVDEVGGAVVYVEGLPMNVSVDMSISFLSSAKAGRLLGAILLVRVAWEFEDMKDELEIIGRVLGLKGGYSGTSVLVKNKTTGELIAEGRHSLFAPGPHFVNPRLCIYLPSSPLLFLIIHEKSPKIVILFGSLRRQSKERELMEKSKAFLELTQEEWDRVSSLDFLPLRTGAEFSFYECYALRGIRVDRLESDRVFCTFKVPPRLTDREGKLAAGAIANLIDAVGAGCVNVGGHPVNVSVDMSISFHSSAKIDDELEIIGQVLGKKGGYSGTSVIVKNKATGELIAEGRHSLFGKYASKM</sequence>
<evidence type="ECO:0000256" key="11">
    <source>
        <dbReference type="ARBA" id="ARBA00023212"/>
    </source>
</evidence>
<keyword evidence="8" id="KW-0007">Acetylation</keyword>
<dbReference type="EMBL" id="JBANQN010000006">
    <property type="protein sequence ID" value="KAK6788188.1"/>
    <property type="molecule type" value="Genomic_DNA"/>
</dbReference>
<dbReference type="FunFam" id="3.10.129.10:FF:000021">
    <property type="entry name" value="Acyl-coenzyme A thioesterase 13"/>
    <property type="match status" value="1"/>
</dbReference>
<evidence type="ECO:0000256" key="9">
    <source>
        <dbReference type="ARBA" id="ARBA00023098"/>
    </source>
</evidence>
<dbReference type="Pfam" id="PF03061">
    <property type="entry name" value="4HBT"/>
    <property type="match status" value="1"/>
</dbReference>
<evidence type="ECO:0000256" key="12">
    <source>
        <dbReference type="ARBA" id="ARBA00023242"/>
    </source>
</evidence>
<comment type="similarity">
    <text evidence="5">Belongs to the thioesterase PaaI family.</text>
</comment>
<dbReference type="PANTHER" id="PTHR21660">
    <property type="entry name" value="THIOESTERASE SUPERFAMILY MEMBER-RELATED"/>
    <property type="match status" value="1"/>
</dbReference>
<evidence type="ECO:0000256" key="1">
    <source>
        <dbReference type="ARBA" id="ARBA00004123"/>
    </source>
</evidence>
<keyword evidence="7" id="KW-0378">Hydrolase</keyword>
<reference evidence="20 21" key="1">
    <citation type="submission" date="2024-02" db="EMBL/GenBank/DDBJ databases">
        <title>de novo genome assembly of Solanum bulbocastanum strain 11H21.</title>
        <authorList>
            <person name="Hosaka A.J."/>
        </authorList>
    </citation>
    <scope>NUCLEOTIDE SEQUENCE [LARGE SCALE GENOMIC DNA]</scope>
    <source>
        <tissue evidence="20">Young leaves</tissue>
    </source>
</reference>
<dbReference type="Proteomes" id="UP001371456">
    <property type="component" value="Unassembled WGS sequence"/>
</dbReference>
<dbReference type="InterPro" id="IPR039298">
    <property type="entry name" value="ACOT13"/>
</dbReference>
<evidence type="ECO:0000256" key="3">
    <source>
        <dbReference type="ARBA" id="ARBA00004186"/>
    </source>
</evidence>
<evidence type="ECO:0000256" key="8">
    <source>
        <dbReference type="ARBA" id="ARBA00022990"/>
    </source>
</evidence>
<evidence type="ECO:0000256" key="13">
    <source>
        <dbReference type="ARBA" id="ARBA00052976"/>
    </source>
</evidence>
<evidence type="ECO:0000256" key="14">
    <source>
        <dbReference type="ARBA" id="ARBA00058205"/>
    </source>
</evidence>
<evidence type="ECO:0000256" key="4">
    <source>
        <dbReference type="ARBA" id="ARBA00004514"/>
    </source>
</evidence>
<gene>
    <name evidence="20" type="ORF">RDI58_016713</name>
</gene>
<evidence type="ECO:0000256" key="7">
    <source>
        <dbReference type="ARBA" id="ARBA00022801"/>
    </source>
</evidence>
<name>A0AAN8YGA8_SOLBU</name>
<keyword evidence="11" id="KW-0206">Cytoskeleton</keyword>
<evidence type="ECO:0000259" key="19">
    <source>
        <dbReference type="Pfam" id="PF03061"/>
    </source>
</evidence>
<dbReference type="CDD" id="cd03443">
    <property type="entry name" value="PaaI_thioesterase"/>
    <property type="match status" value="2"/>
</dbReference>
<dbReference type="GO" id="GO:0005829">
    <property type="term" value="C:cytosol"/>
    <property type="evidence" value="ECO:0007669"/>
    <property type="project" value="UniProtKB-SubCell"/>
</dbReference>
<keyword evidence="12" id="KW-0539">Nucleus</keyword>
<evidence type="ECO:0000313" key="21">
    <source>
        <dbReference type="Proteomes" id="UP001371456"/>
    </source>
</evidence>
<evidence type="ECO:0000256" key="15">
    <source>
        <dbReference type="ARBA" id="ARBA00064709"/>
    </source>
</evidence>
<comment type="function">
    <text evidence="14">Catalyzes the hydrolysis of acyl-CoAs into free fatty acids and coenzyme A (CoASH), regulating their respective intracellular levels. Has acyl-CoA thioesterase activity towards medium (C12) and long-chain (C18) fatty acyl-CoA substrates. Can also hydrolyze 3-hydroxyphenylacetyl-CoA and 3,4-dihydroxyphenylacetyl-CoA (in vitro). May play a role in controlling adaptive thermogenesis.</text>
</comment>
<evidence type="ECO:0000256" key="2">
    <source>
        <dbReference type="ARBA" id="ARBA00004173"/>
    </source>
</evidence>
<dbReference type="InterPro" id="IPR029069">
    <property type="entry name" value="HotDog_dom_sf"/>
</dbReference>
<proteinExistence type="inferred from homology"/>
<dbReference type="GO" id="GO:0005739">
    <property type="term" value="C:mitochondrion"/>
    <property type="evidence" value="ECO:0007669"/>
    <property type="project" value="UniProtKB-SubCell"/>
</dbReference>
<keyword evidence="10" id="KW-0496">Mitochondrion</keyword>
<dbReference type="InterPro" id="IPR006683">
    <property type="entry name" value="Thioestr_dom"/>
</dbReference>
<dbReference type="GO" id="GO:0006629">
    <property type="term" value="P:lipid metabolic process"/>
    <property type="evidence" value="ECO:0007669"/>
    <property type="project" value="UniProtKB-KW"/>
</dbReference>
<evidence type="ECO:0000313" key="20">
    <source>
        <dbReference type="EMBL" id="KAK6788188.1"/>
    </source>
</evidence>